<protein>
    <submittedName>
        <fullName evidence="1">Uncharacterized protein</fullName>
    </submittedName>
</protein>
<evidence type="ECO:0000313" key="2">
    <source>
        <dbReference type="Proteomes" id="UP000276985"/>
    </source>
</evidence>
<organism evidence="1 2">
    <name type="scientific">Pseudomonas aeruginosa</name>
    <dbReference type="NCBI Taxonomy" id="287"/>
    <lineage>
        <taxon>Bacteria</taxon>
        <taxon>Pseudomonadati</taxon>
        <taxon>Pseudomonadota</taxon>
        <taxon>Gammaproteobacteria</taxon>
        <taxon>Pseudomonadales</taxon>
        <taxon>Pseudomonadaceae</taxon>
        <taxon>Pseudomonas</taxon>
    </lineage>
</organism>
<dbReference type="AlphaFoldDB" id="A0ABD7KC95"/>
<dbReference type="CDD" id="cd20690">
    <property type="entry name" value="CdiI_BpE479-like"/>
    <property type="match status" value="1"/>
</dbReference>
<name>A0ABD7KC95_PSEAI</name>
<reference evidence="1 2" key="1">
    <citation type="submission" date="2018-12" db="EMBL/GenBank/DDBJ databases">
        <title>Pseudomonas aeruginosa Diversity Panel.</title>
        <authorList>
            <person name="Snesrud E."/>
            <person name="Mcgann P."/>
        </authorList>
    </citation>
    <scope>NUCLEOTIDE SEQUENCE [LARGE SCALE GENOMIC DNA]</scope>
    <source>
        <strain evidence="1 2">MRSN6241</strain>
    </source>
</reference>
<proteinExistence type="predicted"/>
<comment type="caution">
    <text evidence="1">The sequence shown here is derived from an EMBL/GenBank/DDBJ whole genome shotgun (WGS) entry which is preliminary data.</text>
</comment>
<dbReference type="RefSeq" id="WP_126593854.1">
    <property type="nucleotide sequence ID" value="NZ_LFXS01000001.1"/>
</dbReference>
<dbReference type="Proteomes" id="UP000276985">
    <property type="component" value="Unassembled WGS sequence"/>
</dbReference>
<sequence>MAMFISIGEGGGPPGAGWSTSGGVFDCIVEETRKLFKENEQCCLKAIYTPLDEQGQSFIALDYVDESCFNLFYKYCKKAMDEFPLSERAKIVPASHIPGILWNWSEVLRLMREDSRYRVLSGL</sequence>
<gene>
    <name evidence="1" type="ORF">DY940_01320</name>
</gene>
<dbReference type="EMBL" id="RXTL01000003">
    <property type="protein sequence ID" value="RTS52483.1"/>
    <property type="molecule type" value="Genomic_DNA"/>
</dbReference>
<accession>A0ABD7KC95</accession>
<evidence type="ECO:0000313" key="1">
    <source>
        <dbReference type="EMBL" id="RTS52483.1"/>
    </source>
</evidence>